<feature type="domain" description="MurNAc-LAA" evidence="6">
    <location>
        <begin position="447"/>
        <end position="596"/>
    </location>
</feature>
<dbReference type="InterPro" id="IPR002508">
    <property type="entry name" value="MurNAc-LAA_cat"/>
</dbReference>
<evidence type="ECO:0000256" key="5">
    <source>
        <dbReference type="SAM" id="SignalP"/>
    </source>
</evidence>
<keyword evidence="8" id="KW-1185">Reference proteome</keyword>
<protein>
    <recommendedName>
        <fullName evidence="2">N-acetylmuramoyl-L-alanine amidase</fullName>
        <ecNumber evidence="2">3.5.1.28</ecNumber>
    </recommendedName>
</protein>
<dbReference type="RefSeq" id="WP_013012074.1">
    <property type="nucleotide sequence ID" value="NC_013943.1"/>
</dbReference>
<comment type="catalytic activity">
    <reaction evidence="1">
        <text>Hydrolyzes the link between N-acetylmuramoyl residues and L-amino acid residues in certain cell-wall glycopeptides.</text>
        <dbReference type="EC" id="3.5.1.28"/>
    </reaction>
</comment>
<dbReference type="InterPro" id="IPR011990">
    <property type="entry name" value="TPR-like_helical_dom_sf"/>
</dbReference>
<dbReference type="GO" id="GO:0008745">
    <property type="term" value="F:N-acetylmuramoyl-L-alanine amidase activity"/>
    <property type="evidence" value="ECO:0007669"/>
    <property type="project" value="UniProtKB-EC"/>
</dbReference>
<evidence type="ECO:0000256" key="1">
    <source>
        <dbReference type="ARBA" id="ARBA00001561"/>
    </source>
</evidence>
<dbReference type="eggNOG" id="COG0860">
    <property type="taxonomic scope" value="Bacteria"/>
</dbReference>
<reference evidence="7 8" key="1">
    <citation type="journal article" date="2010" name="Stand. Genomic Sci.">
        <title>Complete genome sequence of Denitrovibrio acetiphilus type strain (N2460).</title>
        <authorList>
            <person name="Kiss H."/>
            <person name="Lang E."/>
            <person name="Lapidus A."/>
            <person name="Copeland A."/>
            <person name="Nolan M."/>
            <person name="Glavina Del Rio T."/>
            <person name="Chen F."/>
            <person name="Lucas S."/>
            <person name="Tice H."/>
            <person name="Cheng J.F."/>
            <person name="Han C."/>
            <person name="Goodwin L."/>
            <person name="Pitluck S."/>
            <person name="Liolios K."/>
            <person name="Pati A."/>
            <person name="Ivanova N."/>
            <person name="Mavromatis K."/>
            <person name="Chen A."/>
            <person name="Palaniappan K."/>
            <person name="Land M."/>
            <person name="Hauser L."/>
            <person name="Chang Y.J."/>
            <person name="Jeffries C.D."/>
            <person name="Detter J.C."/>
            <person name="Brettin T."/>
            <person name="Spring S."/>
            <person name="Rohde M."/>
            <person name="Goker M."/>
            <person name="Woyke T."/>
            <person name="Bristow J."/>
            <person name="Eisen J.A."/>
            <person name="Markowitz V."/>
            <person name="Hugenholtz P."/>
            <person name="Kyrpides N.C."/>
            <person name="Klenk H.P."/>
        </authorList>
    </citation>
    <scope>NUCLEOTIDE SEQUENCE [LARGE SCALE GENOMIC DNA]</scope>
    <source>
        <strain evidence="8">DSM 12809 / NBRC 114555 / N2460</strain>
    </source>
</reference>
<dbReference type="FunFam" id="3.40.630.40:FF:000005">
    <property type="entry name" value="N-acetylmuramoyl-L-alanine amidase (AmiA)"/>
    <property type="match status" value="1"/>
</dbReference>
<evidence type="ECO:0000313" key="8">
    <source>
        <dbReference type="Proteomes" id="UP000002012"/>
    </source>
</evidence>
<gene>
    <name evidence="7" type="ordered locus">Dacet_2837</name>
</gene>
<dbReference type="InterPro" id="IPR050695">
    <property type="entry name" value="N-acetylmuramoyl_amidase_3"/>
</dbReference>
<name>D4H6B3_DENA2</name>
<sequence precursor="true">MKKLILAIMLILTATAAFAGIEEYQSAKKDLDYIEHSSKVTRKSYHIVADKFHSIYAKDPSGKLADDSLYYTARTYHRSYVRYKQRADLLNALKNFKLLASNYQTRLASLAYIESANLYEEQKDYPSARYMLKKLISRFPNTEDAKTAEGKLAGIEKKFRKSLYADNPKIETASTAAKPEPPVVNSVLTDKENPDDDKSDDTAAESAATAKNKEVAYGSENASSAVPAGKVVVNRVRYFSTEDYTRVVLDLSGQTKFEKHWLKANPQFNKPPRLFLDIEDAVMSSEIPKDINIKDGLLDSLRWGYNRPGVARVVLDSDNVKDFTVFAMSNPDRIVIDVSGNPLDKKTTASSTYVSSTKKVPSGTKVIANGEGSGTLASVFGLKIKTIVIDPGHGGKDPGASYYGIKEKDVVLDVGKELYDMIKKRYKDIDVYMTRNTDVFIPLEARTAFANRKKADLFISVHVNAAPNKKARGVETYVLNVTNDKKALAVAALENQTTQKSMSDLQGILKDIMLNSKLEESLQLASFVQKAMHKNLYKTSRYDLGVKQAPFYVLVGAKMPAVLVEAGFVSNKNEANMLKTKRYRKQIAEGVFNGISSYLKIFNGE</sequence>
<dbReference type="AlphaFoldDB" id="D4H6B3"/>
<dbReference type="Gene3D" id="3.40.630.40">
    <property type="entry name" value="Zn-dependent exopeptidases"/>
    <property type="match status" value="1"/>
</dbReference>
<dbReference type="KEGG" id="dap:Dacet_2837"/>
<dbReference type="Gene3D" id="1.25.40.10">
    <property type="entry name" value="Tetratricopeptide repeat domain"/>
    <property type="match status" value="1"/>
</dbReference>
<keyword evidence="5" id="KW-0732">Signal</keyword>
<feature type="signal peptide" evidence="5">
    <location>
        <begin position="1"/>
        <end position="19"/>
    </location>
</feature>
<proteinExistence type="predicted"/>
<evidence type="ECO:0000256" key="3">
    <source>
        <dbReference type="ARBA" id="ARBA00022801"/>
    </source>
</evidence>
<dbReference type="GO" id="GO:0009253">
    <property type="term" value="P:peptidoglycan catabolic process"/>
    <property type="evidence" value="ECO:0007669"/>
    <property type="project" value="InterPro"/>
</dbReference>
<evidence type="ECO:0000256" key="2">
    <source>
        <dbReference type="ARBA" id="ARBA00011901"/>
    </source>
</evidence>
<dbReference type="PaxDb" id="522772-Dacet_2837"/>
<feature type="region of interest" description="Disordered" evidence="4">
    <location>
        <begin position="170"/>
        <end position="211"/>
    </location>
</feature>
<dbReference type="SUPFAM" id="SSF53187">
    <property type="entry name" value="Zn-dependent exopeptidases"/>
    <property type="match status" value="1"/>
</dbReference>
<accession>D4H6B3</accession>
<dbReference type="Pfam" id="PF01520">
    <property type="entry name" value="Amidase_3"/>
    <property type="match status" value="1"/>
</dbReference>
<evidence type="ECO:0000259" key="6">
    <source>
        <dbReference type="SMART" id="SM00646"/>
    </source>
</evidence>
<dbReference type="PANTHER" id="PTHR30404:SF0">
    <property type="entry name" value="N-ACETYLMURAMOYL-L-ALANINE AMIDASE AMIC"/>
    <property type="match status" value="1"/>
</dbReference>
<dbReference type="InParanoid" id="D4H6B3"/>
<keyword evidence="3 7" id="KW-0378">Hydrolase</keyword>
<dbReference type="PANTHER" id="PTHR30404">
    <property type="entry name" value="N-ACETYLMURAMOYL-L-ALANINE AMIDASE"/>
    <property type="match status" value="1"/>
</dbReference>
<feature type="compositionally biased region" description="Acidic residues" evidence="4">
    <location>
        <begin position="193"/>
        <end position="203"/>
    </location>
</feature>
<dbReference type="FunCoup" id="D4H6B3">
    <property type="interactions" value="294"/>
</dbReference>
<evidence type="ECO:0000313" key="7">
    <source>
        <dbReference type="EMBL" id="ADD69587.1"/>
    </source>
</evidence>
<dbReference type="Gene3D" id="2.60.40.3500">
    <property type="match status" value="1"/>
</dbReference>
<evidence type="ECO:0000256" key="4">
    <source>
        <dbReference type="SAM" id="MobiDB-lite"/>
    </source>
</evidence>
<dbReference type="Proteomes" id="UP000002012">
    <property type="component" value="Chromosome"/>
</dbReference>
<dbReference type="EC" id="3.5.1.28" evidence="2"/>
<dbReference type="HOGENOM" id="CLU_014322_11_0_0"/>
<dbReference type="SMART" id="SM00646">
    <property type="entry name" value="Ami_3"/>
    <property type="match status" value="1"/>
</dbReference>
<dbReference type="EMBL" id="CP001968">
    <property type="protein sequence ID" value="ADD69587.1"/>
    <property type="molecule type" value="Genomic_DNA"/>
</dbReference>
<dbReference type="GO" id="GO:0030288">
    <property type="term" value="C:outer membrane-bounded periplasmic space"/>
    <property type="evidence" value="ECO:0007669"/>
    <property type="project" value="TreeGrafter"/>
</dbReference>
<dbReference type="CDD" id="cd02696">
    <property type="entry name" value="MurNAc-LAA"/>
    <property type="match status" value="1"/>
</dbReference>
<dbReference type="STRING" id="522772.Dacet_2837"/>
<organism evidence="7 8">
    <name type="scientific">Denitrovibrio acetiphilus (strain DSM 12809 / NBRC 114555 / N2460)</name>
    <dbReference type="NCBI Taxonomy" id="522772"/>
    <lineage>
        <taxon>Bacteria</taxon>
        <taxon>Pseudomonadati</taxon>
        <taxon>Deferribacterota</taxon>
        <taxon>Deferribacteres</taxon>
        <taxon>Deferribacterales</taxon>
        <taxon>Geovibrionaceae</taxon>
        <taxon>Denitrovibrio</taxon>
    </lineage>
</organism>
<feature type="chain" id="PRO_5003058019" description="N-acetylmuramoyl-L-alanine amidase" evidence="5">
    <location>
        <begin position="20"/>
        <end position="605"/>
    </location>
</feature>